<keyword evidence="3" id="KW-1185">Reference proteome</keyword>
<dbReference type="InterPro" id="IPR011225">
    <property type="entry name" value="IV_sec_VirJ"/>
</dbReference>
<dbReference type="InterPro" id="IPR029058">
    <property type="entry name" value="AB_hydrolase_fold"/>
</dbReference>
<sequence>MSIKKALLVLAVLAAISTGTLLLPHLTPPAADSQQHSLIFGDITVARPLWGSQGLVLAFVDTQKFPPQALAQRMAATALTAAIIDTGQVFKGISAGGKACLDGSVIATAFDALRTELPDPAGDKLIVTGIGSGALVPFLNALSPPGNAASNISIDFSVNIPADWVLCPPLSTLRDDQQQRLTAAPAAKGHWRSVWTDQPTDNTAVFIRSLGDVDTRIAPYDTPLDKLLIEEVESAIGQSNQAAPPMPVVEVPSTKPSDTVTLFYSGDGGWRDLDRSVADEMAAQNYPVVGVDVLRYFWEHKTPEQAAADLAATMAYYRKHWGVKSFVLAGYSFGADILPPIYNRLSTQDQNSVALLVLLALADRADFEIHVSGWLGQSDGEHALAPELIKLPKQKILCVYGKDEKAETACTALANSEADILELPGGHHFDQDYPKLTRRILDVYRQHGIQ</sequence>
<evidence type="ECO:0000259" key="1">
    <source>
        <dbReference type="Pfam" id="PF06057"/>
    </source>
</evidence>
<dbReference type="PIRSF" id="PIRSF029063">
    <property type="entry name" value="IV_sec_VirJ"/>
    <property type="match status" value="1"/>
</dbReference>
<organism evidence="2 3">
    <name type="scientific">Methylomonas albis</name>
    <dbReference type="NCBI Taxonomy" id="1854563"/>
    <lineage>
        <taxon>Bacteria</taxon>
        <taxon>Pseudomonadati</taxon>
        <taxon>Pseudomonadota</taxon>
        <taxon>Gammaproteobacteria</taxon>
        <taxon>Methylococcales</taxon>
        <taxon>Methylococcaceae</taxon>
        <taxon>Methylomonas</taxon>
    </lineage>
</organism>
<dbReference type="RefSeq" id="WP_192373764.1">
    <property type="nucleotide sequence ID" value="NZ_CAJHIV010000001.1"/>
</dbReference>
<evidence type="ECO:0000313" key="3">
    <source>
        <dbReference type="Proteomes" id="UP000652176"/>
    </source>
</evidence>
<dbReference type="InterPro" id="IPR010333">
    <property type="entry name" value="VirJ"/>
</dbReference>
<dbReference type="Gene3D" id="3.40.50.1820">
    <property type="entry name" value="alpha/beta hydrolase"/>
    <property type="match status" value="1"/>
</dbReference>
<accession>A0ABR9CXE4</accession>
<dbReference type="Proteomes" id="UP000652176">
    <property type="component" value="Unassembled WGS sequence"/>
</dbReference>
<name>A0ABR9CXE4_9GAMM</name>
<dbReference type="EMBL" id="JACXSS010000001">
    <property type="protein sequence ID" value="MBD9355390.1"/>
    <property type="molecule type" value="Genomic_DNA"/>
</dbReference>
<evidence type="ECO:0000313" key="2">
    <source>
        <dbReference type="EMBL" id="MBD9355390.1"/>
    </source>
</evidence>
<dbReference type="SUPFAM" id="SSF53474">
    <property type="entry name" value="alpha/beta-Hydrolases"/>
    <property type="match status" value="1"/>
</dbReference>
<reference evidence="2 3" key="1">
    <citation type="submission" date="2020-09" db="EMBL/GenBank/DDBJ databases">
        <title>Methylomonas albis sp. nov. and Methylomonas fluvii sp. nov.: Two cold-adapted methanotrophs from the River Elbe and an amended description of Methylovulum psychrotolerans strain Eb1.</title>
        <authorList>
            <person name="Bussmann I.K."/>
            <person name="Klings K.-W."/>
            <person name="Warnstedt J."/>
            <person name="Hoppert M."/>
            <person name="Saborowski A."/>
            <person name="Horn F."/>
            <person name="Liebner S."/>
        </authorList>
    </citation>
    <scope>NUCLEOTIDE SEQUENCE [LARGE SCALE GENOMIC DNA]</scope>
    <source>
        <strain evidence="2 3">EbA</strain>
    </source>
</reference>
<comment type="caution">
    <text evidence="2">The sequence shown here is derived from an EMBL/GenBank/DDBJ whole genome shotgun (WGS) entry which is preliminary data.</text>
</comment>
<proteinExistence type="predicted"/>
<gene>
    <name evidence="2" type="ORF">IE877_05775</name>
</gene>
<dbReference type="Pfam" id="PF06057">
    <property type="entry name" value="VirJ"/>
    <property type="match status" value="1"/>
</dbReference>
<protein>
    <submittedName>
        <fullName evidence="2">Virulence factor family protein</fullName>
    </submittedName>
</protein>
<feature type="domain" description="Bacterial virulence" evidence="1">
    <location>
        <begin position="258"/>
        <end position="445"/>
    </location>
</feature>